<proteinExistence type="predicted"/>
<evidence type="ECO:0000313" key="2">
    <source>
        <dbReference type="EMBL" id="MFD1188098.1"/>
    </source>
</evidence>
<evidence type="ECO:0000256" key="1">
    <source>
        <dbReference type="SAM" id="SignalP"/>
    </source>
</evidence>
<evidence type="ECO:0000313" key="3">
    <source>
        <dbReference type="Proteomes" id="UP001597094"/>
    </source>
</evidence>
<dbReference type="EMBL" id="JBHTLD010000213">
    <property type="protein sequence ID" value="MFD1188098.1"/>
    <property type="molecule type" value="Genomic_DNA"/>
</dbReference>
<reference evidence="3" key="1">
    <citation type="journal article" date="2019" name="Int. J. Syst. Evol. Microbiol.">
        <title>The Global Catalogue of Microorganisms (GCM) 10K type strain sequencing project: providing services to taxonomists for standard genome sequencing and annotation.</title>
        <authorList>
            <consortium name="The Broad Institute Genomics Platform"/>
            <consortium name="The Broad Institute Genome Sequencing Center for Infectious Disease"/>
            <person name="Wu L."/>
            <person name="Ma J."/>
        </authorList>
    </citation>
    <scope>NUCLEOTIDE SEQUENCE [LARGE SCALE GENOMIC DNA]</scope>
    <source>
        <strain evidence="3">JCM 31319</strain>
    </source>
</reference>
<accession>A0ABW3ST60</accession>
<keyword evidence="3" id="KW-1185">Reference proteome</keyword>
<name>A0ABW3ST60_9BACT</name>
<feature type="signal peptide" evidence="1">
    <location>
        <begin position="1"/>
        <end position="18"/>
    </location>
</feature>
<dbReference type="RefSeq" id="WP_377531051.1">
    <property type="nucleotide sequence ID" value="NZ_JBHTLD010000213.1"/>
</dbReference>
<dbReference type="Proteomes" id="UP001597094">
    <property type="component" value="Unassembled WGS sequence"/>
</dbReference>
<evidence type="ECO:0008006" key="4">
    <source>
        <dbReference type="Google" id="ProtNLM"/>
    </source>
</evidence>
<dbReference type="PROSITE" id="PS51257">
    <property type="entry name" value="PROKAR_LIPOPROTEIN"/>
    <property type="match status" value="1"/>
</dbReference>
<comment type="caution">
    <text evidence="2">The sequence shown here is derived from an EMBL/GenBank/DDBJ whole genome shotgun (WGS) entry which is preliminary data.</text>
</comment>
<gene>
    <name evidence="2" type="ORF">ACFQ2O_17940</name>
</gene>
<organism evidence="2 3">
    <name type="scientific">Pontibacter rugosus</name>
    <dbReference type="NCBI Taxonomy" id="1745966"/>
    <lineage>
        <taxon>Bacteria</taxon>
        <taxon>Pseudomonadati</taxon>
        <taxon>Bacteroidota</taxon>
        <taxon>Cytophagia</taxon>
        <taxon>Cytophagales</taxon>
        <taxon>Hymenobacteraceae</taxon>
        <taxon>Pontibacter</taxon>
    </lineage>
</organism>
<sequence length="175" mass="19676">MKRIVLAAVMLLSLVAVACEKIDDLLTFYIDEEETIEIASSFPVGKLVPITPFTVTTNSEETFKNNKTRAELVKDVSLNRLTLTITDPAQENFDFLETIELYVSNGDQPEVKIAYLEEVPRGATELQLISTNAELDDFIKGESYTIRTRAEIRKPVSQDITIKADMRFKVTADPL</sequence>
<keyword evidence="1" id="KW-0732">Signal</keyword>
<feature type="chain" id="PRO_5045575774" description="DUF1735 domain-containing protein" evidence="1">
    <location>
        <begin position="19"/>
        <end position="175"/>
    </location>
</feature>
<protein>
    <recommendedName>
        <fullName evidence="4">DUF1735 domain-containing protein</fullName>
    </recommendedName>
</protein>